<proteinExistence type="predicted"/>
<evidence type="ECO:0000313" key="1">
    <source>
        <dbReference type="EMBL" id="KAH7932930.1"/>
    </source>
</evidence>
<keyword evidence="2" id="KW-1185">Reference proteome</keyword>
<organism evidence="1 2">
    <name type="scientific">Dermacentor silvarum</name>
    <name type="common">Tick</name>
    <dbReference type="NCBI Taxonomy" id="543639"/>
    <lineage>
        <taxon>Eukaryota</taxon>
        <taxon>Metazoa</taxon>
        <taxon>Ecdysozoa</taxon>
        <taxon>Arthropoda</taxon>
        <taxon>Chelicerata</taxon>
        <taxon>Arachnida</taxon>
        <taxon>Acari</taxon>
        <taxon>Parasitiformes</taxon>
        <taxon>Ixodida</taxon>
        <taxon>Ixodoidea</taxon>
        <taxon>Ixodidae</taxon>
        <taxon>Rhipicephalinae</taxon>
        <taxon>Dermacentor</taxon>
    </lineage>
</organism>
<accession>A0ACB8C279</accession>
<dbReference type="Proteomes" id="UP000821865">
    <property type="component" value="Chromosome 9"/>
</dbReference>
<reference evidence="1" key="1">
    <citation type="submission" date="2020-05" db="EMBL/GenBank/DDBJ databases">
        <title>Large-scale comparative analyses of tick genomes elucidate their genetic diversity and vector capacities.</title>
        <authorList>
            <person name="Jia N."/>
            <person name="Wang J."/>
            <person name="Shi W."/>
            <person name="Du L."/>
            <person name="Sun Y."/>
            <person name="Zhan W."/>
            <person name="Jiang J."/>
            <person name="Wang Q."/>
            <person name="Zhang B."/>
            <person name="Ji P."/>
            <person name="Sakyi L.B."/>
            <person name="Cui X."/>
            <person name="Yuan T."/>
            <person name="Jiang B."/>
            <person name="Yang W."/>
            <person name="Lam T.T.-Y."/>
            <person name="Chang Q."/>
            <person name="Ding S."/>
            <person name="Wang X."/>
            <person name="Zhu J."/>
            <person name="Ruan X."/>
            <person name="Zhao L."/>
            <person name="Wei J."/>
            <person name="Que T."/>
            <person name="Du C."/>
            <person name="Cheng J."/>
            <person name="Dai P."/>
            <person name="Han X."/>
            <person name="Huang E."/>
            <person name="Gao Y."/>
            <person name="Liu J."/>
            <person name="Shao H."/>
            <person name="Ye R."/>
            <person name="Li L."/>
            <person name="Wei W."/>
            <person name="Wang X."/>
            <person name="Wang C."/>
            <person name="Yang T."/>
            <person name="Huo Q."/>
            <person name="Li W."/>
            <person name="Guo W."/>
            <person name="Chen H."/>
            <person name="Zhou L."/>
            <person name="Ni X."/>
            <person name="Tian J."/>
            <person name="Zhou Y."/>
            <person name="Sheng Y."/>
            <person name="Liu T."/>
            <person name="Pan Y."/>
            <person name="Xia L."/>
            <person name="Li J."/>
            <person name="Zhao F."/>
            <person name="Cao W."/>
        </authorList>
    </citation>
    <scope>NUCLEOTIDE SEQUENCE</scope>
    <source>
        <strain evidence="1">Dsil-2018</strain>
    </source>
</reference>
<name>A0ACB8C279_DERSI</name>
<gene>
    <name evidence="1" type="ORF">HPB49_005063</name>
</gene>
<comment type="caution">
    <text evidence="1">The sequence shown here is derived from an EMBL/GenBank/DDBJ whole genome shotgun (WGS) entry which is preliminary data.</text>
</comment>
<evidence type="ECO:0000313" key="2">
    <source>
        <dbReference type="Proteomes" id="UP000821865"/>
    </source>
</evidence>
<sequence>MQQQPESTTVKGTVVRVNEPVGVIGIVCAEESFLLSSFVSAMAAALAAGNSVVVLASTEWPQPALRFCQAS</sequence>
<protein>
    <submittedName>
        <fullName evidence="1">Uncharacterized protein</fullName>
    </submittedName>
</protein>
<dbReference type="EMBL" id="CM023478">
    <property type="protein sequence ID" value="KAH7932930.1"/>
    <property type="molecule type" value="Genomic_DNA"/>
</dbReference>